<feature type="non-terminal residue" evidence="2">
    <location>
        <position position="1533"/>
    </location>
</feature>
<dbReference type="InterPro" id="IPR041131">
    <property type="entry name" value="MuF_C"/>
</dbReference>
<sequence>MDELEMQDEERVKNRVDRILLGIKPMDPNTDLRTTPTIDATPHQEPKGILEKIGDGISGAAESISNAAKSWADNRLQNMSMDIYSNLYDPDPDKEKRLEQAHKIGDPLGLPAQMLVDSKEAYEMAQNQYAWMKTQEIMQGRPFSADALKELYPELAEIAMNDPVSASLALKQADQILHDRGVITAAMAGKISGEPSSIGEAFKAFTDAWEAGQNMDKISEIGYAARNGDITDEEMNRKIEAINARTKEYDGDSTIGLIATETVKQFSMMGAGMLRSLPEGAAAGLAITSVLGAPVVGGIMAATIFASSLRSNMGMNYYRLANKKNADGTNMYSRNEAKGMATREAVLQAGVETGLMSLAYGALGKVIGESAAKAAIMNAGTRNKLLSASRGAMRKYAIKEAAKQYAKGTAAEIAEEGWQDLISNADEKMIGRDKNMTWKNMWNSAFDAMVEAIPAAVGMGMPGAVISGGGNYAGLKRLTKEDWHAAREAFYRENEKEMTQTVIKEREQNKVFKINPEVYAQKTQAQLDKEGMGTIYIDAAGAAETEEGRTALTQLVTDGIATAEQVDDAVKEGTQLELKAGIYMQKISEESAETLSNHAAFDKDGQTLHDIEEARKHIEKTRQIFNATKEAREAEVAKTILDRDFTDPEQKTAMEKIFAEGMDDIKENYKKVKAEALKTYEELINYKYYADYEPQGVEKVPVYEWSRDYEHGGVITSGYIGGSYIRTTNNDRWYANAWKKYGRKPNKRELYDIAEQEAINEIDSTSAFSEEEKQGYINSIQAARKEVETIESLEDYVKELDTRDIAARTLLSQKAYDDVYAPTLEQLKKAPAKAAEAAEESAFVYARLVDNFSKIYNLPIENIVASIQNGGEKKGLRQNVISAEEKLEEDTKKFSEKIDLFMENKLKGGNVKVMTTPLVMKLAGAEILPIYVHQNVLSKILKHTEDKTGKHGHADEMTPELMKQLPSAIADPMAIVENEGKPVVVTTLVDRNGDTIIIPFTLNKKVGARIYYDANIIESVYGKRDSVWIKSRLLTSAKYINKKRTNDWLQSAGLQSPIEATISFSSNQNIPNESDLVKLKEQNQEYYQTINKDADIFFHGAVDPVEGDVIKEGYFHGMFYSSSRNSALGHGDRIYISEVNEDDIISAKSLAYEDGVYEIFQKKYGDDAELIYDLTTESRNIWNLNEEEKQKVYELLGCTDEADADFMIQKEAALVADELGYKAVAVEDEHGTSYIILPGNKVYEESTYEKLNPDYNYRVYHQKAYHGSPYTFDHFDLGAIGTGEGAQGHGWGLYFAQDKQIAKTYKDTLSHHMYGDNDLQFNEEALNKLYSTLSDKAHTEADYDKLSVIENILITHTEDDVLNNSDEMFDTEAIKWWKTQRERYLNKEYKESTLFEVDIPEDDVLLDEKRNINEQPKKVQQAVRKMYRSLGYKTSALKYVTGKEFYDTVVAEKGGQKEASEFINEHGIKGITYDGGNDGKCFVVFDDKAIQIINRYNQEHKGAYAGAYDADQNILHIFEAANQSTVIHESAHW</sequence>
<feature type="domain" description="Phage MuF C-terminal" evidence="1">
    <location>
        <begin position="950"/>
        <end position="1046"/>
    </location>
</feature>
<evidence type="ECO:0000259" key="1">
    <source>
        <dbReference type="Pfam" id="PF18819"/>
    </source>
</evidence>
<organism evidence="2 3">
    <name type="scientific">Dialister invisus</name>
    <dbReference type="NCBI Taxonomy" id="218538"/>
    <lineage>
        <taxon>Bacteria</taxon>
        <taxon>Bacillati</taxon>
        <taxon>Bacillota</taxon>
        <taxon>Negativicutes</taxon>
        <taxon>Veillonellales</taxon>
        <taxon>Veillonellaceae</taxon>
        <taxon>Dialister</taxon>
    </lineage>
</organism>
<reference evidence="2" key="1">
    <citation type="submission" date="2020-04" db="EMBL/GenBank/DDBJ databases">
        <title>Deep metagenomics examines the oral microbiome during advanced dental caries in children, revealing novel taxa and co-occurrences with host molecules.</title>
        <authorList>
            <person name="Baker J.L."/>
            <person name="Morton J.T."/>
            <person name="Dinis M."/>
            <person name="Alvarez R."/>
            <person name="Tran N.C."/>
            <person name="Knight R."/>
            <person name="Edlund A."/>
        </authorList>
    </citation>
    <scope>NUCLEOTIDE SEQUENCE</scope>
    <source>
        <strain evidence="2">JCVI_32_bin.14</strain>
    </source>
</reference>
<accession>A0A930FPQ5</accession>
<dbReference type="Pfam" id="PF26151">
    <property type="entry name" value="AcrIF11_ADP_ribosyl"/>
    <property type="match status" value="1"/>
</dbReference>
<dbReference type="Pfam" id="PF18819">
    <property type="entry name" value="MuF_C"/>
    <property type="match status" value="1"/>
</dbReference>
<dbReference type="EMBL" id="JABZMK010000075">
    <property type="protein sequence ID" value="MBF1129974.1"/>
    <property type="molecule type" value="Genomic_DNA"/>
</dbReference>
<protein>
    <recommendedName>
        <fullName evidence="1">Phage MuF C-terminal domain-containing protein</fullName>
    </recommendedName>
</protein>
<proteinExistence type="predicted"/>
<dbReference type="Proteomes" id="UP000757890">
    <property type="component" value="Unassembled WGS sequence"/>
</dbReference>
<name>A0A930FPQ5_9FIRM</name>
<gene>
    <name evidence="2" type="ORF">HXL70_08040</name>
</gene>
<evidence type="ECO:0000313" key="3">
    <source>
        <dbReference type="Proteomes" id="UP000757890"/>
    </source>
</evidence>
<comment type="caution">
    <text evidence="2">The sequence shown here is derived from an EMBL/GenBank/DDBJ whole genome shotgun (WGS) entry which is preliminary data.</text>
</comment>
<dbReference type="InterPro" id="IPR058829">
    <property type="entry name" value="AcrIF11-like"/>
</dbReference>
<evidence type="ECO:0000313" key="2">
    <source>
        <dbReference type="EMBL" id="MBF1129974.1"/>
    </source>
</evidence>